<sequence>MYEIKGRLGSSFFDGIAIFIAKEWIYQLAAYLSKVGLLGQMNVTKASTGKRESLEIRPCERESNLLGLLKRPILWDIIQISRESGIIPTSVQCGP</sequence>
<evidence type="ECO:0000313" key="2">
    <source>
        <dbReference type="Proteomes" id="UP000318437"/>
    </source>
</evidence>
<organism evidence="1 2">
    <name type="scientific">Bythopirellula polymerisocia</name>
    <dbReference type="NCBI Taxonomy" id="2528003"/>
    <lineage>
        <taxon>Bacteria</taxon>
        <taxon>Pseudomonadati</taxon>
        <taxon>Planctomycetota</taxon>
        <taxon>Planctomycetia</taxon>
        <taxon>Pirellulales</taxon>
        <taxon>Lacipirellulaceae</taxon>
        <taxon>Bythopirellula</taxon>
    </lineage>
</organism>
<dbReference type="AlphaFoldDB" id="A0A5C6CNS3"/>
<comment type="caution">
    <text evidence="1">The sequence shown here is derived from an EMBL/GenBank/DDBJ whole genome shotgun (WGS) entry which is preliminary data.</text>
</comment>
<protein>
    <submittedName>
        <fullName evidence="1">Uncharacterized protein</fullName>
    </submittedName>
</protein>
<keyword evidence="2" id="KW-1185">Reference proteome</keyword>
<evidence type="ECO:0000313" key="1">
    <source>
        <dbReference type="EMBL" id="TWU25755.1"/>
    </source>
</evidence>
<name>A0A5C6CNS3_9BACT</name>
<dbReference type="EMBL" id="SJPS01000004">
    <property type="protein sequence ID" value="TWU25755.1"/>
    <property type="molecule type" value="Genomic_DNA"/>
</dbReference>
<reference evidence="1 2" key="1">
    <citation type="submission" date="2019-02" db="EMBL/GenBank/DDBJ databases">
        <title>Deep-cultivation of Planctomycetes and their phenomic and genomic characterization uncovers novel biology.</title>
        <authorList>
            <person name="Wiegand S."/>
            <person name="Jogler M."/>
            <person name="Boedeker C."/>
            <person name="Pinto D."/>
            <person name="Vollmers J."/>
            <person name="Rivas-Marin E."/>
            <person name="Kohn T."/>
            <person name="Peeters S.H."/>
            <person name="Heuer A."/>
            <person name="Rast P."/>
            <person name="Oberbeckmann S."/>
            <person name="Bunk B."/>
            <person name="Jeske O."/>
            <person name="Meyerdierks A."/>
            <person name="Storesund J.E."/>
            <person name="Kallscheuer N."/>
            <person name="Luecker S."/>
            <person name="Lage O.M."/>
            <person name="Pohl T."/>
            <person name="Merkel B.J."/>
            <person name="Hornburger P."/>
            <person name="Mueller R.-W."/>
            <person name="Bruemmer F."/>
            <person name="Labrenz M."/>
            <person name="Spormann A.M."/>
            <person name="Op Den Camp H."/>
            <person name="Overmann J."/>
            <person name="Amann R."/>
            <person name="Jetten M.S.M."/>
            <person name="Mascher T."/>
            <person name="Medema M.H."/>
            <person name="Devos D.P."/>
            <person name="Kaster A.-K."/>
            <person name="Ovreas L."/>
            <person name="Rohde M."/>
            <person name="Galperin M.Y."/>
            <person name="Jogler C."/>
        </authorList>
    </citation>
    <scope>NUCLEOTIDE SEQUENCE [LARGE SCALE GENOMIC DNA]</scope>
    <source>
        <strain evidence="1 2">Pla144</strain>
    </source>
</reference>
<gene>
    <name evidence="1" type="ORF">Pla144_29670</name>
</gene>
<dbReference type="Proteomes" id="UP000318437">
    <property type="component" value="Unassembled WGS sequence"/>
</dbReference>
<accession>A0A5C6CNS3</accession>
<proteinExistence type="predicted"/>